<comment type="caution">
    <text evidence="8">The sequence shown here is derived from an EMBL/GenBank/DDBJ whole genome shotgun (WGS) entry which is preliminary data.</text>
</comment>
<evidence type="ECO:0000256" key="3">
    <source>
        <dbReference type="ARBA" id="ARBA00023015"/>
    </source>
</evidence>
<dbReference type="InterPro" id="IPR021005">
    <property type="entry name" value="Znf_CGNR"/>
</dbReference>
<keyword evidence="3" id="KW-0805">Transcription regulation</keyword>
<dbReference type="SUPFAM" id="SSF48452">
    <property type="entry name" value="TPR-like"/>
    <property type="match status" value="1"/>
</dbReference>
<dbReference type="GO" id="GO:0000160">
    <property type="term" value="P:phosphorelay signal transduction system"/>
    <property type="evidence" value="ECO:0007669"/>
    <property type="project" value="UniProtKB-KW"/>
</dbReference>
<organism evidence="8 9">
    <name type="scientific">Streptomyces tuirus</name>
    <dbReference type="NCBI Taxonomy" id="68278"/>
    <lineage>
        <taxon>Bacteria</taxon>
        <taxon>Bacillati</taxon>
        <taxon>Actinomycetota</taxon>
        <taxon>Actinomycetes</taxon>
        <taxon>Kitasatosporales</taxon>
        <taxon>Streptomycetaceae</taxon>
        <taxon>Streptomyces</taxon>
    </lineage>
</organism>
<dbReference type="Gene3D" id="1.10.3300.10">
    <property type="entry name" value="Jann2411-like domain"/>
    <property type="match status" value="1"/>
</dbReference>
<evidence type="ECO:0000259" key="7">
    <source>
        <dbReference type="PROSITE" id="PS51755"/>
    </source>
</evidence>
<dbReference type="InterPro" id="IPR011990">
    <property type="entry name" value="TPR-like_helical_dom_sf"/>
</dbReference>
<dbReference type="Proteomes" id="UP000682308">
    <property type="component" value="Unassembled WGS sequence"/>
</dbReference>
<dbReference type="GO" id="GO:0006355">
    <property type="term" value="P:regulation of DNA-templated transcription"/>
    <property type="evidence" value="ECO:0007669"/>
    <property type="project" value="InterPro"/>
</dbReference>
<keyword evidence="5" id="KW-0804">Transcription</keyword>
<evidence type="ECO:0000256" key="4">
    <source>
        <dbReference type="ARBA" id="ARBA00023125"/>
    </source>
</evidence>
<feature type="domain" description="OmpR/PhoB-type" evidence="7">
    <location>
        <begin position="1"/>
        <end position="92"/>
    </location>
</feature>
<dbReference type="InterPro" id="IPR010852">
    <property type="entry name" value="ABATE"/>
</dbReference>
<evidence type="ECO:0000256" key="2">
    <source>
        <dbReference type="ARBA" id="ARBA00023012"/>
    </source>
</evidence>
<dbReference type="SUPFAM" id="SSF46894">
    <property type="entry name" value="C-terminal effector domain of the bipartite response regulators"/>
    <property type="match status" value="1"/>
</dbReference>
<evidence type="ECO:0000256" key="5">
    <source>
        <dbReference type="ARBA" id="ARBA00023163"/>
    </source>
</evidence>
<dbReference type="PANTHER" id="PTHR35807:SF1">
    <property type="entry name" value="TRANSCRIPTIONAL REGULATOR REDD"/>
    <property type="match status" value="1"/>
</dbReference>
<comment type="similarity">
    <text evidence="1">Belongs to the AfsR/DnrI/RedD regulatory family.</text>
</comment>
<dbReference type="PANTHER" id="PTHR35807">
    <property type="entry name" value="TRANSCRIPTIONAL REGULATOR REDD-RELATED"/>
    <property type="match status" value="1"/>
</dbReference>
<dbReference type="GO" id="GO:0003677">
    <property type="term" value="F:DNA binding"/>
    <property type="evidence" value="ECO:0007669"/>
    <property type="project" value="UniProtKB-UniRule"/>
</dbReference>
<name>A0A941FME9_9ACTN</name>
<dbReference type="CDD" id="cd15831">
    <property type="entry name" value="BTAD"/>
    <property type="match status" value="1"/>
</dbReference>
<evidence type="ECO:0000256" key="6">
    <source>
        <dbReference type="PROSITE-ProRule" id="PRU01091"/>
    </source>
</evidence>
<dbReference type="SMART" id="SM01043">
    <property type="entry name" value="BTAD"/>
    <property type="match status" value="1"/>
</dbReference>
<dbReference type="Pfam" id="PF11706">
    <property type="entry name" value="zf-CGNR"/>
    <property type="match status" value="1"/>
</dbReference>
<dbReference type="PROSITE" id="PS51755">
    <property type="entry name" value="OMPR_PHOB"/>
    <property type="match status" value="1"/>
</dbReference>
<dbReference type="Pfam" id="PF03704">
    <property type="entry name" value="BTAD"/>
    <property type="match status" value="1"/>
</dbReference>
<dbReference type="InterPro" id="IPR001867">
    <property type="entry name" value="OmpR/PhoB-type_DNA-bd"/>
</dbReference>
<evidence type="ECO:0000313" key="8">
    <source>
        <dbReference type="EMBL" id="MBR8642747.1"/>
    </source>
</evidence>
<dbReference type="InterPro" id="IPR005158">
    <property type="entry name" value="BTAD"/>
</dbReference>
<dbReference type="Pfam" id="PF07336">
    <property type="entry name" value="ABATE"/>
    <property type="match status" value="1"/>
</dbReference>
<proteinExistence type="inferred from homology"/>
<dbReference type="EMBL" id="JAGTPG010000002">
    <property type="protein sequence ID" value="MBR8642747.1"/>
    <property type="molecule type" value="Genomic_DNA"/>
</dbReference>
<dbReference type="Pfam" id="PF00486">
    <property type="entry name" value="Trans_reg_C"/>
    <property type="match status" value="1"/>
</dbReference>
<dbReference type="InterPro" id="IPR016032">
    <property type="entry name" value="Sig_transdc_resp-reg_C-effctor"/>
</dbReference>
<evidence type="ECO:0000256" key="1">
    <source>
        <dbReference type="ARBA" id="ARBA00005820"/>
    </source>
</evidence>
<dbReference type="SUPFAM" id="SSF160904">
    <property type="entry name" value="Jann2411-like"/>
    <property type="match status" value="1"/>
</dbReference>
<keyword evidence="4 6" id="KW-0238">DNA-binding</keyword>
<protein>
    <submittedName>
        <fullName evidence="8">ABATE domain-containing protein</fullName>
    </submittedName>
</protein>
<dbReference type="SMART" id="SM00862">
    <property type="entry name" value="Trans_reg_C"/>
    <property type="match status" value="1"/>
</dbReference>
<feature type="DNA-binding region" description="OmpR/PhoB-type" evidence="6">
    <location>
        <begin position="1"/>
        <end position="92"/>
    </location>
</feature>
<keyword evidence="2" id="KW-0902">Two-component regulatory system</keyword>
<reference evidence="8 9" key="1">
    <citation type="submission" date="2021-04" db="EMBL/GenBank/DDBJ databases">
        <title>Characterization of the biosynthetic gene cluster of new lipopeptides with antitumor activity in the genome of the marine Streptomyces PHM034.</title>
        <authorList>
            <person name="Ceniceros A."/>
            <person name="Canedo L."/>
            <person name="Mendez C."/>
            <person name="Olano C."/>
            <person name="Schleissner C."/>
            <person name="Cuevas C."/>
            <person name="De La Calle F."/>
            <person name="Salas J.A."/>
        </authorList>
    </citation>
    <scope>NUCLEOTIDE SEQUENCE [LARGE SCALE GENOMIC DNA]</scope>
    <source>
        <strain evidence="8 9">PHM034</strain>
    </source>
</reference>
<accession>A0A941FME9</accession>
<gene>
    <name evidence="8" type="ORF">KEF29_34140</name>
</gene>
<evidence type="ECO:0000313" key="9">
    <source>
        <dbReference type="Proteomes" id="UP000682308"/>
    </source>
</evidence>
<keyword evidence="9" id="KW-1185">Reference proteome</keyword>
<dbReference type="AlphaFoldDB" id="A0A941FME9"/>
<dbReference type="Gene3D" id="1.25.40.10">
    <property type="entry name" value="Tetratricopeptide repeat domain"/>
    <property type="match status" value="1"/>
</dbReference>
<dbReference type="InterPro" id="IPR023286">
    <property type="entry name" value="ABATE_dom_sf"/>
</dbReference>
<dbReference type="InterPro" id="IPR036388">
    <property type="entry name" value="WH-like_DNA-bd_sf"/>
</dbReference>
<sequence length="444" mass="49269">MEFQLLGPFAARHEGRQVLLGSRRQERCLLAVLLLHADRAVTTDRLIDLLWDGTPPASARATVHTYVGRLRAALRPYGVSVETRHDGYAVEGDGHVVDAREFTALVGQAADARDPVERVGHYDRALGLWRGPLLADVADDRLRARLGGSLAELRLSALEMRAEAQLSTGAHHRVVTDLAPLIEEHPTRERLVAARMTALYREGRQAEALQLYLDTRRVLVEELGIEPGAALRTLHERVLRADPRLDRPGPVYAVRVHDQWLPWSTSGHPALEFCNTYAGWGGDRLPGSEWLRDYATLAVWAGHLDLIEERQVTLLREEALRQPDDAALALDEARRFRTDLYACLTDPQDGRAFKAVAAGVEEAARLSVFTRGEDGLGRWQPSPSSGLRLPVRAVAHSAAELLADPRRFTVRGCPSRDCGWLFLDESGRRRWCSLATCGAKRTAG</sequence>
<dbReference type="InterPro" id="IPR051677">
    <property type="entry name" value="AfsR-DnrI-RedD_regulator"/>
</dbReference>
<dbReference type="Gene3D" id="1.10.10.10">
    <property type="entry name" value="Winged helix-like DNA-binding domain superfamily/Winged helix DNA-binding domain"/>
    <property type="match status" value="1"/>
</dbReference>